<dbReference type="VEuPathDB" id="FungiDB:SPRG_13815"/>
<dbReference type="OrthoDB" id="167401at2759"/>
<dbReference type="GeneID" id="24135666"/>
<protein>
    <submittedName>
        <fullName evidence="2">Uncharacterized protein</fullName>
    </submittedName>
</protein>
<dbReference type="Proteomes" id="UP000030745">
    <property type="component" value="Unassembled WGS sequence"/>
</dbReference>
<dbReference type="OMA" id="EHPPGNV"/>
<feature type="coiled-coil region" evidence="1">
    <location>
        <begin position="229"/>
        <end position="263"/>
    </location>
</feature>
<proteinExistence type="predicted"/>
<dbReference type="RefSeq" id="XP_012208201.1">
    <property type="nucleotide sequence ID" value="XM_012352811.1"/>
</dbReference>
<organism evidence="2 3">
    <name type="scientific">Saprolegnia parasitica (strain CBS 223.65)</name>
    <dbReference type="NCBI Taxonomy" id="695850"/>
    <lineage>
        <taxon>Eukaryota</taxon>
        <taxon>Sar</taxon>
        <taxon>Stramenopiles</taxon>
        <taxon>Oomycota</taxon>
        <taxon>Saprolegniomycetes</taxon>
        <taxon>Saprolegniales</taxon>
        <taxon>Saprolegniaceae</taxon>
        <taxon>Saprolegnia</taxon>
    </lineage>
</organism>
<sequence length="304" mass="34139">MPEGPRRKHAREPSKRPFVFKTPQKVASPFVFTKKKARRHGAIDIHEHAMDDDDDGDFLGDESLLPERALFGTPSRAKAMRRTTRREPTPDEVGIRAKLVANQEHHRLQMFDTLCTQLHKRIVAQTQSAAKETCTKKQVVHVLEKAAAVIKDQFASNQPTEEEAKPQQETVHAILTSLEEKLASLQEQEKEWRSFLETVPSTLAALAAAAPPVATEDVRPAGSRGQASAQELANEQTALCQRVVELKDQLRFLDISIEDLERMMHVSQATRSSLFDSFHESEFKGYAHMQAPKDAIKALMALFS</sequence>
<name>A0A067BRI1_SAPPC</name>
<feature type="coiled-coil region" evidence="1">
    <location>
        <begin position="168"/>
        <end position="195"/>
    </location>
</feature>
<keyword evidence="1" id="KW-0175">Coiled coil</keyword>
<dbReference type="EMBL" id="KK583295">
    <property type="protein sequence ID" value="KDO21109.1"/>
    <property type="molecule type" value="Genomic_DNA"/>
</dbReference>
<keyword evidence="3" id="KW-1185">Reference proteome</keyword>
<accession>A0A067BRI1</accession>
<evidence type="ECO:0000256" key="1">
    <source>
        <dbReference type="SAM" id="Coils"/>
    </source>
</evidence>
<reference evidence="2 3" key="1">
    <citation type="journal article" date="2013" name="PLoS Genet.">
        <title>Distinctive expansion of potential virulence genes in the genome of the oomycete fish pathogen Saprolegnia parasitica.</title>
        <authorList>
            <person name="Jiang R.H."/>
            <person name="de Bruijn I."/>
            <person name="Haas B.J."/>
            <person name="Belmonte R."/>
            <person name="Lobach L."/>
            <person name="Christie J."/>
            <person name="van den Ackerveken G."/>
            <person name="Bottin A."/>
            <person name="Bulone V."/>
            <person name="Diaz-Moreno S.M."/>
            <person name="Dumas B."/>
            <person name="Fan L."/>
            <person name="Gaulin E."/>
            <person name="Govers F."/>
            <person name="Grenville-Briggs L.J."/>
            <person name="Horner N.R."/>
            <person name="Levin J.Z."/>
            <person name="Mammella M."/>
            <person name="Meijer H.J."/>
            <person name="Morris P."/>
            <person name="Nusbaum C."/>
            <person name="Oome S."/>
            <person name="Phillips A.J."/>
            <person name="van Rooyen D."/>
            <person name="Rzeszutek E."/>
            <person name="Saraiva M."/>
            <person name="Secombes C.J."/>
            <person name="Seidl M.F."/>
            <person name="Snel B."/>
            <person name="Stassen J.H."/>
            <person name="Sykes S."/>
            <person name="Tripathy S."/>
            <person name="van den Berg H."/>
            <person name="Vega-Arreguin J.C."/>
            <person name="Wawra S."/>
            <person name="Young S.K."/>
            <person name="Zeng Q."/>
            <person name="Dieguez-Uribeondo J."/>
            <person name="Russ C."/>
            <person name="Tyler B.M."/>
            <person name="van West P."/>
        </authorList>
    </citation>
    <scope>NUCLEOTIDE SEQUENCE [LARGE SCALE GENOMIC DNA]</scope>
    <source>
        <strain evidence="2 3">CBS 223.65</strain>
    </source>
</reference>
<dbReference type="KEGG" id="spar:SPRG_13815"/>
<evidence type="ECO:0000313" key="2">
    <source>
        <dbReference type="EMBL" id="KDO21109.1"/>
    </source>
</evidence>
<evidence type="ECO:0000313" key="3">
    <source>
        <dbReference type="Proteomes" id="UP000030745"/>
    </source>
</evidence>
<gene>
    <name evidence="2" type="ORF">SPRG_13815</name>
</gene>
<dbReference type="AlphaFoldDB" id="A0A067BRI1"/>